<dbReference type="STRING" id="1229521.D791_02393"/>
<dbReference type="Pfam" id="PF04307">
    <property type="entry name" value="YdjM"/>
    <property type="match status" value="1"/>
</dbReference>
<keyword evidence="1" id="KW-1133">Transmembrane helix</keyword>
<name>W9V333_9GAMM</name>
<protein>
    <submittedName>
        <fullName evidence="2">Inner membrane protein</fullName>
    </submittedName>
</protein>
<evidence type="ECO:0000313" key="2">
    <source>
        <dbReference type="EMBL" id="EXJ10562.1"/>
    </source>
</evidence>
<gene>
    <name evidence="2" type="ORF">D791_02393</name>
</gene>
<comment type="caution">
    <text evidence="2">The sequence shown here is derived from an EMBL/GenBank/DDBJ whole genome shotgun (WGS) entry which is preliminary data.</text>
</comment>
<organism evidence="2 3">
    <name type="scientific">Nitrincola nitratireducens</name>
    <dbReference type="NCBI Taxonomy" id="1229521"/>
    <lineage>
        <taxon>Bacteria</taxon>
        <taxon>Pseudomonadati</taxon>
        <taxon>Pseudomonadota</taxon>
        <taxon>Gammaproteobacteria</taxon>
        <taxon>Oceanospirillales</taxon>
        <taxon>Oceanospirillaceae</taxon>
        <taxon>Nitrincola</taxon>
    </lineage>
</organism>
<evidence type="ECO:0000313" key="3">
    <source>
        <dbReference type="Proteomes" id="UP000019464"/>
    </source>
</evidence>
<dbReference type="RefSeq" id="WP_036511564.1">
    <property type="nucleotide sequence ID" value="NZ_AONB01000012.1"/>
</dbReference>
<keyword evidence="1" id="KW-0472">Membrane</keyword>
<sequence>MMGYSHIVVGVTSWCVVGHLFSIPVDLPTLSMAVLGSLLPDIDHPKSMISRHFRPFKLVGRLIPHRGPTHSLLFMLVLTIGLAMAYERYDAIIKIGG</sequence>
<evidence type="ECO:0000256" key="1">
    <source>
        <dbReference type="SAM" id="Phobius"/>
    </source>
</evidence>
<dbReference type="EMBL" id="AONB01000012">
    <property type="protein sequence ID" value="EXJ10562.1"/>
    <property type="molecule type" value="Genomic_DNA"/>
</dbReference>
<reference evidence="2 3" key="2">
    <citation type="journal article" date="2015" name="Syst. Appl. Microbiol.">
        <title>Nitrincola nitratireducens sp. nov. isolated from a haloalkaline crater lake.</title>
        <authorList>
            <person name="Singh A."/>
            <person name="Vaidya B."/>
            <person name="Tanuku N.R."/>
            <person name="Pinnaka A.K."/>
        </authorList>
    </citation>
    <scope>NUCLEOTIDE SEQUENCE [LARGE SCALE GENOMIC DNA]</scope>
    <source>
        <strain evidence="2 3">AK23</strain>
    </source>
</reference>
<dbReference type="OrthoDB" id="5459053at2"/>
<dbReference type="InterPro" id="IPR007404">
    <property type="entry name" value="YdjM-like"/>
</dbReference>
<proteinExistence type="predicted"/>
<dbReference type="Proteomes" id="UP000019464">
    <property type="component" value="Unassembled WGS sequence"/>
</dbReference>
<reference evidence="3" key="1">
    <citation type="submission" date="2012-11" db="EMBL/GenBank/DDBJ databases">
        <authorList>
            <person name="Singh A."/>
            <person name="Pinnaka A.K."/>
            <person name="Vaidya B."/>
        </authorList>
    </citation>
    <scope>NUCLEOTIDE SEQUENCE [LARGE SCALE GENOMIC DNA]</scope>
    <source>
        <strain evidence="3">AK23</strain>
    </source>
</reference>
<feature type="transmembrane region" description="Helical" evidence="1">
    <location>
        <begin position="67"/>
        <end position="86"/>
    </location>
</feature>
<accession>W9V333</accession>
<keyword evidence="3" id="KW-1185">Reference proteome</keyword>
<dbReference type="AlphaFoldDB" id="W9V333"/>
<keyword evidence="1" id="KW-0812">Transmembrane</keyword>